<proteinExistence type="predicted"/>
<sequence>MTQVITENLRTTVSPAAPKNQRVCRHFARGRCTWGSSCRFSHEVERSPMDDAPFNSSFTASQQQQLQKDRRTILKAALDGDFEIRPYDIVDGLQRYLVKFPTPYSPIIIPRILSEEALRQHLMDLEGNEQIRIGGLLFLVGEPVLFWSMMQIYRLRRTTTSPKWDSLLENAKRNYVECMFFRWSVGCLSNDCPFVHNTATETTTTLPMHNMTTNNALLTPLLGLCVGSSTTSPTTSANTNSAVNLTTAKKCVSSLCLRPPVDTTRRISMVQSNDKSDDAVMFRDPVWGTCSVPELKSSPRIQPQRQEIVPCWETSSRATTEGLW</sequence>
<reference evidence="6" key="1">
    <citation type="journal article" date="2012" name="Proc. Natl. Acad. Sci. U.S.A.">
        <title>Antigenic diversity is generated by distinct evolutionary mechanisms in African trypanosome species.</title>
        <authorList>
            <person name="Jackson A.P."/>
            <person name="Berry A."/>
            <person name="Aslett M."/>
            <person name="Allison H.C."/>
            <person name="Burton P."/>
            <person name="Vavrova-Anderson J."/>
            <person name="Brown R."/>
            <person name="Browne H."/>
            <person name="Corton N."/>
            <person name="Hauser H."/>
            <person name="Gamble J."/>
            <person name="Gilderthorp R."/>
            <person name="Marcello L."/>
            <person name="McQuillan J."/>
            <person name="Otto T.D."/>
            <person name="Quail M.A."/>
            <person name="Sanders M.J."/>
            <person name="van Tonder A."/>
            <person name="Ginger M.L."/>
            <person name="Field M.C."/>
            <person name="Barry J.D."/>
            <person name="Hertz-Fowler C."/>
            <person name="Berriman M."/>
        </authorList>
    </citation>
    <scope>NUCLEOTIDE SEQUENCE</scope>
    <source>
        <strain evidence="6">Y486</strain>
    </source>
</reference>
<dbReference type="InterPro" id="IPR041367">
    <property type="entry name" value="Znf-CCCH_4"/>
</dbReference>
<dbReference type="OMA" id="RFSHEVE"/>
<keyword evidence="1 4" id="KW-0479">Metal-binding</keyword>
<organism evidence="6">
    <name type="scientific">Trypanosoma vivax (strain Y486)</name>
    <dbReference type="NCBI Taxonomy" id="1055687"/>
    <lineage>
        <taxon>Eukaryota</taxon>
        <taxon>Discoba</taxon>
        <taxon>Euglenozoa</taxon>
        <taxon>Kinetoplastea</taxon>
        <taxon>Metakinetoplastina</taxon>
        <taxon>Trypanosomatida</taxon>
        <taxon>Trypanosomatidae</taxon>
        <taxon>Trypanosoma</taxon>
        <taxon>Duttonella</taxon>
    </lineage>
</organism>
<protein>
    <recommendedName>
        <fullName evidence="5">C3H1-type domain-containing protein</fullName>
    </recommendedName>
</protein>
<dbReference type="Gene3D" id="4.10.1000.10">
    <property type="entry name" value="Zinc finger, CCCH-type"/>
    <property type="match status" value="1"/>
</dbReference>
<dbReference type="GO" id="GO:0008270">
    <property type="term" value="F:zinc ion binding"/>
    <property type="evidence" value="ECO:0007669"/>
    <property type="project" value="UniProtKB-KW"/>
</dbReference>
<evidence type="ECO:0000256" key="3">
    <source>
        <dbReference type="ARBA" id="ARBA00022833"/>
    </source>
</evidence>
<dbReference type="SUPFAM" id="SSF90229">
    <property type="entry name" value="CCCH zinc finger"/>
    <property type="match status" value="1"/>
</dbReference>
<dbReference type="Pfam" id="PF18044">
    <property type="entry name" value="zf-CCCH_4"/>
    <property type="match status" value="1"/>
</dbReference>
<evidence type="ECO:0000256" key="2">
    <source>
        <dbReference type="ARBA" id="ARBA00022771"/>
    </source>
</evidence>
<dbReference type="EMBL" id="HE573025">
    <property type="protein sequence ID" value="CCC50586.1"/>
    <property type="molecule type" value="Genomic_DNA"/>
</dbReference>
<keyword evidence="3 4" id="KW-0862">Zinc</keyword>
<dbReference type="VEuPathDB" id="TriTrypDB:TvY486_0904070"/>
<dbReference type="InterPro" id="IPR036855">
    <property type="entry name" value="Znf_CCCH_sf"/>
</dbReference>
<keyword evidence="2 4" id="KW-0863">Zinc-finger</keyword>
<feature type="domain" description="C3H1-type" evidence="5">
    <location>
        <begin position="18"/>
        <end position="45"/>
    </location>
</feature>
<evidence type="ECO:0000256" key="1">
    <source>
        <dbReference type="ARBA" id="ARBA00022723"/>
    </source>
</evidence>
<evidence type="ECO:0000256" key="4">
    <source>
        <dbReference type="PROSITE-ProRule" id="PRU00723"/>
    </source>
</evidence>
<gene>
    <name evidence="6" type="ORF">TVY486_0904070</name>
</gene>
<dbReference type="SMART" id="SM00356">
    <property type="entry name" value="ZnF_C3H1"/>
    <property type="match status" value="2"/>
</dbReference>
<dbReference type="AlphaFoldDB" id="G0U2T2"/>
<dbReference type="InterPro" id="IPR000571">
    <property type="entry name" value="Znf_CCCH"/>
</dbReference>
<accession>G0U2T2</accession>
<name>G0U2T2_TRYVY</name>
<dbReference type="PROSITE" id="PS50103">
    <property type="entry name" value="ZF_C3H1"/>
    <property type="match status" value="1"/>
</dbReference>
<feature type="zinc finger region" description="C3H1-type" evidence="4">
    <location>
        <begin position="18"/>
        <end position="45"/>
    </location>
</feature>
<evidence type="ECO:0000313" key="6">
    <source>
        <dbReference type="EMBL" id="CCC50586.1"/>
    </source>
</evidence>
<evidence type="ECO:0000259" key="5">
    <source>
        <dbReference type="PROSITE" id="PS50103"/>
    </source>
</evidence>